<evidence type="ECO:0000256" key="2">
    <source>
        <dbReference type="ARBA" id="ARBA00022840"/>
    </source>
</evidence>
<organism evidence="4 5">
    <name type="scientific">Gigaspora margarita</name>
    <dbReference type="NCBI Taxonomy" id="4874"/>
    <lineage>
        <taxon>Eukaryota</taxon>
        <taxon>Fungi</taxon>
        <taxon>Fungi incertae sedis</taxon>
        <taxon>Mucoromycota</taxon>
        <taxon>Glomeromycotina</taxon>
        <taxon>Glomeromycetes</taxon>
        <taxon>Diversisporales</taxon>
        <taxon>Gigasporaceae</taxon>
        <taxon>Gigaspora</taxon>
    </lineage>
</organism>
<name>A0ABN7UP53_GIGMA</name>
<keyword evidence="1" id="KW-0547">Nucleotide-binding</keyword>
<keyword evidence="2" id="KW-0067">ATP-binding</keyword>
<evidence type="ECO:0000313" key="4">
    <source>
        <dbReference type="EMBL" id="CAG8644202.1"/>
    </source>
</evidence>
<dbReference type="PANTHER" id="PTHR27001:SF931">
    <property type="entry name" value="OS11G0664100 PROTEIN"/>
    <property type="match status" value="1"/>
</dbReference>
<comment type="caution">
    <text evidence="4">The sequence shown here is derived from an EMBL/GenBank/DDBJ whole genome shotgun (WGS) entry which is preliminary data.</text>
</comment>
<gene>
    <name evidence="4" type="ORF">GMARGA_LOCUS9007</name>
</gene>
<feature type="domain" description="Protein kinase" evidence="3">
    <location>
        <begin position="1"/>
        <end position="254"/>
    </location>
</feature>
<dbReference type="InterPro" id="IPR001245">
    <property type="entry name" value="Ser-Thr/Tyr_kinase_cat_dom"/>
</dbReference>
<protein>
    <submittedName>
        <fullName evidence="4">1172_t:CDS:1</fullName>
    </submittedName>
</protein>
<reference evidence="4 5" key="1">
    <citation type="submission" date="2021-06" db="EMBL/GenBank/DDBJ databases">
        <authorList>
            <person name="Kallberg Y."/>
            <person name="Tangrot J."/>
            <person name="Rosling A."/>
        </authorList>
    </citation>
    <scope>NUCLEOTIDE SEQUENCE [LARGE SCALE GENOMIC DNA]</scope>
    <source>
        <strain evidence="4 5">120-4 pot B 10/14</strain>
    </source>
</reference>
<dbReference type="InterPro" id="IPR011009">
    <property type="entry name" value="Kinase-like_dom_sf"/>
</dbReference>
<accession>A0ABN7UP53</accession>
<dbReference type="PANTHER" id="PTHR27001">
    <property type="entry name" value="OS01G0253100 PROTEIN"/>
    <property type="match status" value="1"/>
</dbReference>
<evidence type="ECO:0000259" key="3">
    <source>
        <dbReference type="PROSITE" id="PS50011"/>
    </source>
</evidence>
<dbReference type="Gene3D" id="1.10.510.10">
    <property type="entry name" value="Transferase(Phosphotransferase) domain 1"/>
    <property type="match status" value="1"/>
</dbReference>
<sequence length="254" mass="29384">MVHNYIKIGSKPIKQRTIPNLNLKQNFESLAEQPPRNGPRKVALKKLHNSQNICPQFLSELESSFYCNSNKIVHIYGITQEPKTKDYMIVMHLFEQGNLRNYIRENYNKLTWIKKIEILLDIARGLHSIHQNGLCHKNIHTGNLLYDDGSVLISDLGLLGPQRHLQLKLPLYKYDIYKSQRVKTTDLGDDDGIKFSGNDYNGYGNDFPALIAHESDSSLEEEEDLEEYEQVSMQRDDLLSWLENVQDEVPNLLD</sequence>
<dbReference type="SUPFAM" id="SSF56112">
    <property type="entry name" value="Protein kinase-like (PK-like)"/>
    <property type="match status" value="1"/>
</dbReference>
<dbReference type="Proteomes" id="UP000789901">
    <property type="component" value="Unassembled WGS sequence"/>
</dbReference>
<evidence type="ECO:0000313" key="5">
    <source>
        <dbReference type="Proteomes" id="UP000789901"/>
    </source>
</evidence>
<dbReference type="EMBL" id="CAJVQB010004737">
    <property type="protein sequence ID" value="CAG8644202.1"/>
    <property type="molecule type" value="Genomic_DNA"/>
</dbReference>
<evidence type="ECO:0000256" key="1">
    <source>
        <dbReference type="ARBA" id="ARBA00022741"/>
    </source>
</evidence>
<feature type="non-terminal residue" evidence="4">
    <location>
        <position position="254"/>
    </location>
</feature>
<keyword evidence="5" id="KW-1185">Reference proteome</keyword>
<proteinExistence type="predicted"/>
<dbReference type="Pfam" id="PF07714">
    <property type="entry name" value="PK_Tyr_Ser-Thr"/>
    <property type="match status" value="1"/>
</dbReference>
<dbReference type="InterPro" id="IPR000719">
    <property type="entry name" value="Prot_kinase_dom"/>
</dbReference>
<dbReference type="PROSITE" id="PS50011">
    <property type="entry name" value="PROTEIN_KINASE_DOM"/>
    <property type="match status" value="1"/>
</dbReference>